<sequence length="442" mass="50648">MHNKISNNINIEGVETPKSNVIDFDFLEMIIPELSSIRPSQKKIKANFLNSIANKASREDLLVILDLWEEALESNKSVSEVLNYISGRMTDVSVNYNKNLEITATSIRDLEKSYTSTALFYDNAKEKEVHNLTILNADLDQIKDLDDTSYFEAVENEINSAYDRLDLRENYSLLVIPGYLGDNKVLEKWSGMVHNNKVLLITDFEHLDTPDDIVEFFESANHIKSDVFLSNTIMTCNWLVGRSKYDNINESDDLYIPPSTSLAGKIYSAQISQASAGNKFGVLNRVDGVRFALKKNDLAVLERLGLIPMFYENGEIIAFSAKTLFNGDNLGLQTYSVVRVFDYVSKVLMDYLNRRTFENFNTQTRREIMNEIVKFLDNNTGPDKLIESFSIKRLERDTEDKRRIHLDVHMEPYFPAKNFLIRMDGKVGGEGNVWESFYFQSS</sequence>
<dbReference type="GO" id="GO:0033103">
    <property type="term" value="P:protein secretion by the type VI secretion system"/>
    <property type="evidence" value="ECO:0007669"/>
    <property type="project" value="InterPro"/>
</dbReference>
<accession>A0A162Y307</accession>
<dbReference type="Proteomes" id="UP000076715">
    <property type="component" value="Unassembled WGS sequence"/>
</dbReference>
<proteinExistence type="predicted"/>
<dbReference type="OrthoDB" id="1408613at2"/>
<comment type="caution">
    <text evidence="1">The sequence shown here is derived from an EMBL/GenBank/DDBJ whole genome shotgun (WGS) entry which is preliminary data.</text>
</comment>
<dbReference type="GO" id="GO:0033104">
    <property type="term" value="C:type VI protein secretion system complex"/>
    <property type="evidence" value="ECO:0007669"/>
    <property type="project" value="InterPro"/>
</dbReference>
<keyword evidence="2" id="KW-1185">Reference proteome</keyword>
<dbReference type="EMBL" id="LQRT01000046">
    <property type="protein sequence ID" value="KZS38903.1"/>
    <property type="molecule type" value="Genomic_DNA"/>
</dbReference>
<evidence type="ECO:0008006" key="3">
    <source>
        <dbReference type="Google" id="ProtNLM"/>
    </source>
</evidence>
<protein>
    <recommendedName>
        <fullName evidence="3">Type VI secretion system contractile sheath protein TssC</fullName>
    </recommendedName>
</protein>
<evidence type="ECO:0000313" key="2">
    <source>
        <dbReference type="Proteomes" id="UP000076715"/>
    </source>
</evidence>
<gene>
    <name evidence="1" type="ORF">AWE51_15085</name>
</gene>
<dbReference type="AlphaFoldDB" id="A0A162Y307"/>
<reference evidence="1 2" key="1">
    <citation type="submission" date="2016-01" db="EMBL/GenBank/DDBJ databases">
        <title>The draft genome sequence of Aquimarina sp. RZW4-3-2.</title>
        <authorList>
            <person name="Wang Y."/>
        </authorList>
    </citation>
    <scope>NUCLEOTIDE SEQUENCE [LARGE SCALE GENOMIC DNA]</scope>
    <source>
        <strain evidence="1 2">RZW4-3-2</strain>
    </source>
</reference>
<dbReference type="InterPro" id="IPR035576">
    <property type="entry name" value="T6SS_TssC"/>
</dbReference>
<organism evidence="1 2">
    <name type="scientific">Aquimarina aggregata</name>
    <dbReference type="NCBI Taxonomy" id="1642818"/>
    <lineage>
        <taxon>Bacteria</taxon>
        <taxon>Pseudomonadati</taxon>
        <taxon>Bacteroidota</taxon>
        <taxon>Flavobacteriia</taxon>
        <taxon>Flavobacteriales</taxon>
        <taxon>Flavobacteriaceae</taxon>
        <taxon>Aquimarina</taxon>
    </lineage>
</organism>
<name>A0A162Y307_9FLAO</name>
<dbReference type="Pfam" id="PF17541">
    <property type="entry name" value="TssC"/>
    <property type="match status" value="1"/>
</dbReference>
<dbReference type="STRING" id="1642818.AWE51_15085"/>
<evidence type="ECO:0000313" key="1">
    <source>
        <dbReference type="EMBL" id="KZS38903.1"/>
    </source>
</evidence>
<dbReference type="RefSeq" id="WP_066318824.1">
    <property type="nucleotide sequence ID" value="NZ_LQRT01000046.1"/>
</dbReference>